<feature type="non-terminal residue" evidence="2">
    <location>
        <position position="197"/>
    </location>
</feature>
<name>A0A3P7LSX1_CYLGO</name>
<reference evidence="2 3" key="1">
    <citation type="submission" date="2018-11" db="EMBL/GenBank/DDBJ databases">
        <authorList>
            <consortium name="Pathogen Informatics"/>
        </authorList>
    </citation>
    <scope>NUCLEOTIDE SEQUENCE [LARGE SCALE GENOMIC DNA]</scope>
</reference>
<organism evidence="2 3">
    <name type="scientific">Cylicostephanus goldi</name>
    <name type="common">Nematode worm</name>
    <dbReference type="NCBI Taxonomy" id="71465"/>
    <lineage>
        <taxon>Eukaryota</taxon>
        <taxon>Metazoa</taxon>
        <taxon>Ecdysozoa</taxon>
        <taxon>Nematoda</taxon>
        <taxon>Chromadorea</taxon>
        <taxon>Rhabditida</taxon>
        <taxon>Rhabditina</taxon>
        <taxon>Rhabditomorpha</taxon>
        <taxon>Strongyloidea</taxon>
        <taxon>Strongylidae</taxon>
        <taxon>Cylicostephanus</taxon>
    </lineage>
</organism>
<sequence>MQELQSAYDTYARTEEYYNEAVQQYQSAEDDYNSRIRDLEAASASGDVNAVNAANTALQNSAQAYNNAVDTLKQRQTAYNSMLNQIANAGLISGDEARYYQQNNSVDRVDLSNVEALGGAVTKSAELRFNYSARADDVQKAADAYNELAAQYNSAASAEERAQLEAKLSDAIDAYNEAATQYNIAWQKGVQSGELSG</sequence>
<evidence type="ECO:0000256" key="1">
    <source>
        <dbReference type="SAM" id="Coils"/>
    </source>
</evidence>
<feature type="coiled-coil region" evidence="1">
    <location>
        <begin position="11"/>
        <end position="75"/>
    </location>
</feature>
<protein>
    <submittedName>
        <fullName evidence="2">Uncharacterized protein</fullName>
    </submittedName>
</protein>
<keyword evidence="3" id="KW-1185">Reference proteome</keyword>
<keyword evidence="1" id="KW-0175">Coiled coil</keyword>
<dbReference type="Proteomes" id="UP000271889">
    <property type="component" value="Unassembled WGS sequence"/>
</dbReference>
<dbReference type="AlphaFoldDB" id="A0A3P7LSX1"/>
<evidence type="ECO:0000313" key="3">
    <source>
        <dbReference type="Proteomes" id="UP000271889"/>
    </source>
</evidence>
<proteinExistence type="predicted"/>
<evidence type="ECO:0000313" key="2">
    <source>
        <dbReference type="EMBL" id="VDN20185.1"/>
    </source>
</evidence>
<dbReference type="EMBL" id="UYRV01104872">
    <property type="protein sequence ID" value="VDN20185.1"/>
    <property type="molecule type" value="Genomic_DNA"/>
</dbReference>
<gene>
    <name evidence="2" type="ORF">CGOC_LOCUS8763</name>
</gene>
<accession>A0A3P7LSX1</accession>